<feature type="domain" description="Lipoyl-binding" evidence="10">
    <location>
        <begin position="626"/>
        <end position="703"/>
    </location>
</feature>
<dbReference type="SMART" id="SM01209">
    <property type="entry name" value="GARS_A"/>
    <property type="match status" value="1"/>
</dbReference>
<dbReference type="InterPro" id="IPR005481">
    <property type="entry name" value="BC-like_N"/>
</dbReference>
<dbReference type="InterPro" id="IPR011761">
    <property type="entry name" value="ATP-grasp"/>
</dbReference>
<evidence type="ECO:0000313" key="14">
    <source>
        <dbReference type="Proteomes" id="UP001162031"/>
    </source>
</evidence>
<sequence length="703" mass="77482">MLRLCRLQSALPRKSVALRLLSTSPRSFRKILVANRGEIALRILRSAKKLNIETVAVYSDADANAQHVKLATEAYHLGPAAASASYLNYPKILDICRQSGAEAVHPGYGFLSENAAFARACQEAGVEFIGPPVKAIEDMGSKSASKDIMIKAGVPVTPGYHGEDQSFETLQREARKIGYPVLIKAVLGGGGKGMRIVDEDNDLQEALDACVREGEASFGDGRVLIEKYLRKPRHVELQVFGDKHGNVIHLFERDCSVQRRHQKVLEEAPAPNMSEALRQKMGDAAVAAAKAVGYVGAGTVEFLLDEDESFYFMEMNTRLQVEHPVTEMITKQDLVELQLKVAAGQELPIRQEDLKIHGHALEARIYAENPYNNFLPGSGTLLHLRLPRTSEDVRVDTGIVEGDEVSIYYDPMIAKLIVHGDSRQAALDKMVKALHEYQIVGLPTNIEFVARTVDHAAFRQGGVDTSFLDKFGDEVLGSLGVCPPYANALGAVSLLLLEQQKCHIAGTRDGELHSPWSDDSLVHFRSLEKLERKLRLCHNDNEASMTVKCLSKNAFEVLLDGETAQKCLAVSGAIDKNGDFKLLVNNRTFSGTAVLHRQNLHLFCDDNTQRYDYKFHVPLMSFDPAEGSAGVAAHSKIVTPMPGKIIKVFVSAGDKITADQPLVIMEAMKMEHMIRAPKDGMVQKVYCEKDDFVTDGRVLVELD</sequence>
<dbReference type="FunFam" id="3.30.470.20:FF:000028">
    <property type="entry name" value="Methylcrotonoyl-CoA carboxylase subunit alpha, mitochondrial"/>
    <property type="match status" value="1"/>
</dbReference>
<dbReference type="InterPro" id="IPR011053">
    <property type="entry name" value="Single_hybrid_motif"/>
</dbReference>
<keyword evidence="14" id="KW-1185">Reference proteome</keyword>
<dbReference type="PROSITE" id="PS00188">
    <property type="entry name" value="BIOTIN"/>
    <property type="match status" value="1"/>
</dbReference>
<dbReference type="SUPFAM" id="SSF51230">
    <property type="entry name" value="Single hybrid motif"/>
    <property type="match status" value="1"/>
</dbReference>
<evidence type="ECO:0000256" key="6">
    <source>
        <dbReference type="ARBA" id="ARBA00022946"/>
    </source>
</evidence>
<dbReference type="CDD" id="cd06850">
    <property type="entry name" value="biotinyl_domain"/>
    <property type="match status" value="1"/>
</dbReference>
<dbReference type="PANTHER" id="PTHR18866">
    <property type="entry name" value="CARBOXYLASE:PYRUVATE/ACETYL-COA/PROPIONYL-COA CARBOXYLASE"/>
    <property type="match status" value="1"/>
</dbReference>
<protein>
    <submittedName>
        <fullName evidence="13">Uncharacterized protein</fullName>
    </submittedName>
</protein>
<dbReference type="FunFam" id="3.40.50.20:FF:000010">
    <property type="entry name" value="Propionyl-CoA carboxylase subunit alpha"/>
    <property type="match status" value="1"/>
</dbReference>
<keyword evidence="4 9" id="KW-0547">Nucleotide-binding</keyword>
<dbReference type="PANTHER" id="PTHR18866:SF33">
    <property type="entry name" value="METHYLCROTONOYL-COA CARBOXYLASE SUBUNIT ALPHA, MITOCHONDRIAL-RELATED"/>
    <property type="match status" value="1"/>
</dbReference>
<dbReference type="InterPro" id="IPR001882">
    <property type="entry name" value="Biotin_BS"/>
</dbReference>
<dbReference type="PROSITE" id="PS00867">
    <property type="entry name" value="CPSASE_2"/>
    <property type="match status" value="1"/>
</dbReference>
<evidence type="ECO:0000256" key="4">
    <source>
        <dbReference type="ARBA" id="ARBA00022741"/>
    </source>
</evidence>
<dbReference type="InterPro" id="IPR000089">
    <property type="entry name" value="Biotin_lipoyl"/>
</dbReference>
<evidence type="ECO:0000259" key="12">
    <source>
        <dbReference type="PROSITE" id="PS50979"/>
    </source>
</evidence>
<dbReference type="SUPFAM" id="SSF56059">
    <property type="entry name" value="Glutathione synthetase ATP-binding domain-like"/>
    <property type="match status" value="1"/>
</dbReference>
<dbReference type="Proteomes" id="UP001162031">
    <property type="component" value="Unassembled WGS sequence"/>
</dbReference>
<dbReference type="Gene3D" id="2.40.50.100">
    <property type="match status" value="1"/>
</dbReference>
<dbReference type="NCBIfam" id="NF006367">
    <property type="entry name" value="PRK08591.1"/>
    <property type="match status" value="1"/>
</dbReference>
<evidence type="ECO:0000256" key="2">
    <source>
        <dbReference type="ARBA" id="ARBA00004305"/>
    </source>
</evidence>
<dbReference type="InterPro" id="IPR005482">
    <property type="entry name" value="Biotin_COase_C"/>
</dbReference>
<comment type="cofactor">
    <cofactor evidence="1">
        <name>biotin</name>
        <dbReference type="ChEBI" id="CHEBI:57586"/>
    </cofactor>
</comment>
<keyword evidence="7" id="KW-0496">Mitochondrion</keyword>
<dbReference type="InterPro" id="IPR005479">
    <property type="entry name" value="CPAse_ATP-bd"/>
</dbReference>
<proteinExistence type="predicted"/>
<dbReference type="Pfam" id="PF00289">
    <property type="entry name" value="Biotin_carb_N"/>
    <property type="match status" value="1"/>
</dbReference>
<reference evidence="13" key="1">
    <citation type="submission" date="2022-12" db="EMBL/GenBank/DDBJ databases">
        <authorList>
            <person name="Webb A."/>
        </authorList>
    </citation>
    <scope>NUCLEOTIDE SEQUENCE</scope>
    <source>
        <strain evidence="13">Hp1</strain>
    </source>
</reference>
<accession>A0AAV0U7H9</accession>
<name>A0AAV0U7H9_HYABA</name>
<evidence type="ECO:0000256" key="8">
    <source>
        <dbReference type="ARBA" id="ARBA00023267"/>
    </source>
</evidence>
<dbReference type="InterPro" id="IPR011054">
    <property type="entry name" value="Rudment_hybrid_motif"/>
</dbReference>
<evidence type="ECO:0000259" key="10">
    <source>
        <dbReference type="PROSITE" id="PS50968"/>
    </source>
</evidence>
<dbReference type="GO" id="GO:0005759">
    <property type="term" value="C:mitochondrial matrix"/>
    <property type="evidence" value="ECO:0007669"/>
    <property type="project" value="UniProtKB-SubCell"/>
</dbReference>
<evidence type="ECO:0000256" key="3">
    <source>
        <dbReference type="ARBA" id="ARBA00022598"/>
    </source>
</evidence>
<evidence type="ECO:0000259" key="11">
    <source>
        <dbReference type="PROSITE" id="PS50975"/>
    </source>
</evidence>
<dbReference type="InterPro" id="IPR016185">
    <property type="entry name" value="PreATP-grasp_dom_sf"/>
</dbReference>
<evidence type="ECO:0000256" key="9">
    <source>
        <dbReference type="PROSITE-ProRule" id="PRU00409"/>
    </source>
</evidence>
<dbReference type="SUPFAM" id="SSF52440">
    <property type="entry name" value="PreATP-grasp domain"/>
    <property type="match status" value="1"/>
</dbReference>
<feature type="domain" description="Biotin carboxylation" evidence="12">
    <location>
        <begin position="27"/>
        <end position="473"/>
    </location>
</feature>
<dbReference type="Gene3D" id="3.30.470.20">
    <property type="entry name" value="ATP-grasp fold, B domain"/>
    <property type="match status" value="1"/>
</dbReference>
<dbReference type="Pfam" id="PF02785">
    <property type="entry name" value="Biotin_carb_C"/>
    <property type="match status" value="1"/>
</dbReference>
<feature type="domain" description="ATP-grasp" evidence="11">
    <location>
        <begin position="146"/>
        <end position="343"/>
    </location>
</feature>
<keyword evidence="5 9" id="KW-0067">ATP-binding</keyword>
<evidence type="ECO:0000313" key="13">
    <source>
        <dbReference type="EMBL" id="CAI5732962.1"/>
    </source>
</evidence>
<dbReference type="Pfam" id="PF02786">
    <property type="entry name" value="CPSase_L_D2"/>
    <property type="match status" value="1"/>
</dbReference>
<dbReference type="GO" id="GO:0046872">
    <property type="term" value="F:metal ion binding"/>
    <property type="evidence" value="ECO:0007669"/>
    <property type="project" value="InterPro"/>
</dbReference>
<organism evidence="13 14">
    <name type="scientific">Hyaloperonospora brassicae</name>
    <name type="common">Brassica downy mildew</name>
    <name type="synonym">Peronospora brassicae</name>
    <dbReference type="NCBI Taxonomy" id="162125"/>
    <lineage>
        <taxon>Eukaryota</taxon>
        <taxon>Sar</taxon>
        <taxon>Stramenopiles</taxon>
        <taxon>Oomycota</taxon>
        <taxon>Peronosporomycetes</taxon>
        <taxon>Peronosporales</taxon>
        <taxon>Peronosporaceae</taxon>
        <taxon>Hyaloperonospora</taxon>
    </lineage>
</organism>
<evidence type="ECO:0000256" key="7">
    <source>
        <dbReference type="ARBA" id="ARBA00023128"/>
    </source>
</evidence>
<dbReference type="FunFam" id="2.40.50.100:FF:000003">
    <property type="entry name" value="Acetyl-CoA carboxylase biotin carboxyl carrier protein"/>
    <property type="match status" value="1"/>
</dbReference>
<keyword evidence="6" id="KW-0809">Transit peptide</keyword>
<dbReference type="FunFam" id="3.30.1490.20:FF:000003">
    <property type="entry name" value="acetyl-CoA carboxylase isoform X1"/>
    <property type="match status" value="1"/>
</dbReference>
<keyword evidence="3" id="KW-0436">Ligase</keyword>
<dbReference type="EMBL" id="CANTFL010001187">
    <property type="protein sequence ID" value="CAI5732962.1"/>
    <property type="molecule type" value="Genomic_DNA"/>
</dbReference>
<dbReference type="PROSITE" id="PS50968">
    <property type="entry name" value="BIOTINYL_LIPOYL"/>
    <property type="match status" value="1"/>
</dbReference>
<comment type="caution">
    <text evidence="13">The sequence shown here is derived from an EMBL/GenBank/DDBJ whole genome shotgun (WGS) entry which is preliminary data.</text>
</comment>
<dbReference type="InterPro" id="IPR050856">
    <property type="entry name" value="Biotin_carboxylase_complex"/>
</dbReference>
<keyword evidence="8" id="KW-0092">Biotin</keyword>
<dbReference type="AlphaFoldDB" id="A0AAV0U7H9"/>
<evidence type="ECO:0000256" key="5">
    <source>
        <dbReference type="ARBA" id="ARBA00022840"/>
    </source>
</evidence>
<dbReference type="PROSITE" id="PS50975">
    <property type="entry name" value="ATP_GRASP"/>
    <property type="match status" value="1"/>
</dbReference>
<gene>
    <name evidence="13" type="ORF">HBR001_LOCUS5687</name>
</gene>
<dbReference type="GO" id="GO:0005524">
    <property type="term" value="F:ATP binding"/>
    <property type="evidence" value="ECO:0007669"/>
    <property type="project" value="UniProtKB-UniRule"/>
</dbReference>
<dbReference type="Pfam" id="PF00364">
    <property type="entry name" value="Biotin_lipoyl"/>
    <property type="match status" value="1"/>
</dbReference>
<dbReference type="SUPFAM" id="SSF51246">
    <property type="entry name" value="Rudiment single hybrid motif"/>
    <property type="match status" value="1"/>
</dbReference>
<dbReference type="InterPro" id="IPR011764">
    <property type="entry name" value="Biotin_carboxylation_dom"/>
</dbReference>
<evidence type="ECO:0000256" key="1">
    <source>
        <dbReference type="ARBA" id="ARBA00001953"/>
    </source>
</evidence>
<comment type="subcellular location">
    <subcellularLocation>
        <location evidence="2">Mitochondrion matrix</location>
    </subcellularLocation>
</comment>
<dbReference type="GO" id="GO:0004485">
    <property type="term" value="F:methylcrotonoyl-CoA carboxylase activity"/>
    <property type="evidence" value="ECO:0007669"/>
    <property type="project" value="TreeGrafter"/>
</dbReference>
<dbReference type="SMART" id="SM00878">
    <property type="entry name" value="Biotin_carb_C"/>
    <property type="match status" value="1"/>
</dbReference>
<dbReference type="PROSITE" id="PS50979">
    <property type="entry name" value="BC"/>
    <property type="match status" value="1"/>
</dbReference>